<dbReference type="AlphaFoldDB" id="A0A2A6C8B6"/>
<accession>A0A8R1YSV1</accession>
<protein>
    <submittedName>
        <fullName evidence="1">Uncharacterized protein</fullName>
    </submittedName>
</protein>
<keyword evidence="2" id="KW-1185">Reference proteome</keyword>
<dbReference type="Proteomes" id="UP000005239">
    <property type="component" value="Unassembled WGS sequence"/>
</dbReference>
<name>A0A2A6C8B6_PRIPA</name>
<reference evidence="1" key="2">
    <citation type="submission" date="2022-06" db="UniProtKB">
        <authorList>
            <consortium name="EnsemblMetazoa"/>
        </authorList>
    </citation>
    <scope>IDENTIFICATION</scope>
    <source>
        <strain evidence="1">PS312</strain>
    </source>
</reference>
<evidence type="ECO:0000313" key="2">
    <source>
        <dbReference type="Proteomes" id="UP000005239"/>
    </source>
</evidence>
<sequence>MKRRRPVFRTLVPTGPALLRFSKAVLTFWAEAERGSGGVGIKYNTPAPFPQVGIKQAYSCSDCLRARVRSIAYGPHGADKQVKLSPSKIADLSKMTAFEYEKDGIRMWRSWEVGVGKKVPYKNLIPNDANEED</sequence>
<proteinExistence type="predicted"/>
<organism evidence="1 2">
    <name type="scientific">Pristionchus pacificus</name>
    <name type="common">Parasitic nematode worm</name>
    <dbReference type="NCBI Taxonomy" id="54126"/>
    <lineage>
        <taxon>Eukaryota</taxon>
        <taxon>Metazoa</taxon>
        <taxon>Ecdysozoa</taxon>
        <taxon>Nematoda</taxon>
        <taxon>Chromadorea</taxon>
        <taxon>Rhabditida</taxon>
        <taxon>Rhabditina</taxon>
        <taxon>Diplogasteromorpha</taxon>
        <taxon>Diplogasteroidea</taxon>
        <taxon>Neodiplogasteridae</taxon>
        <taxon>Pristionchus</taxon>
    </lineage>
</organism>
<dbReference type="EnsemblMetazoa" id="PPA34644.1">
    <property type="protein sequence ID" value="PPA34644.1"/>
    <property type="gene ID" value="WBGene00273013"/>
</dbReference>
<evidence type="ECO:0000313" key="1">
    <source>
        <dbReference type="EnsemblMetazoa" id="PPA34644.1"/>
    </source>
</evidence>
<accession>A0A2A6C8B6</accession>
<reference evidence="2" key="1">
    <citation type="journal article" date="2008" name="Nat. Genet.">
        <title>The Pristionchus pacificus genome provides a unique perspective on nematode lifestyle and parasitism.</title>
        <authorList>
            <person name="Dieterich C."/>
            <person name="Clifton S.W."/>
            <person name="Schuster L.N."/>
            <person name="Chinwalla A."/>
            <person name="Delehaunty K."/>
            <person name="Dinkelacker I."/>
            <person name="Fulton L."/>
            <person name="Fulton R."/>
            <person name="Godfrey J."/>
            <person name="Minx P."/>
            <person name="Mitreva M."/>
            <person name="Roeseler W."/>
            <person name="Tian H."/>
            <person name="Witte H."/>
            <person name="Yang S.P."/>
            <person name="Wilson R.K."/>
            <person name="Sommer R.J."/>
        </authorList>
    </citation>
    <scope>NUCLEOTIDE SEQUENCE [LARGE SCALE GENOMIC DNA]</scope>
    <source>
        <strain evidence="2">PS312</strain>
    </source>
</reference>
<gene>
    <name evidence="1" type="primary">WBGene00273013</name>
</gene>
<dbReference type="OrthoDB" id="6074324at2759"/>